<dbReference type="EMBL" id="ML769494">
    <property type="protein sequence ID" value="KAE9397652.1"/>
    <property type="molecule type" value="Genomic_DNA"/>
</dbReference>
<comment type="similarity">
    <text evidence="3 10">Belongs to the cytochrome P450 family.</text>
</comment>
<gene>
    <name evidence="11" type="ORF">BT96DRAFT_940781</name>
</gene>
<dbReference type="PANTHER" id="PTHR46300">
    <property type="entry name" value="P450, PUTATIVE (EUROFUNG)-RELATED-RELATED"/>
    <property type="match status" value="1"/>
</dbReference>
<keyword evidence="4 9" id="KW-0349">Heme</keyword>
<dbReference type="GO" id="GO:0016705">
    <property type="term" value="F:oxidoreductase activity, acting on paired donors, with incorporation or reduction of molecular oxygen"/>
    <property type="evidence" value="ECO:0007669"/>
    <property type="project" value="InterPro"/>
</dbReference>
<accession>A0A6A4HGE5</accession>
<evidence type="ECO:0000256" key="6">
    <source>
        <dbReference type="ARBA" id="ARBA00023002"/>
    </source>
</evidence>
<dbReference type="Proteomes" id="UP000799118">
    <property type="component" value="Unassembled WGS sequence"/>
</dbReference>
<evidence type="ECO:0000256" key="5">
    <source>
        <dbReference type="ARBA" id="ARBA00022723"/>
    </source>
</evidence>
<evidence type="ECO:0000256" key="4">
    <source>
        <dbReference type="ARBA" id="ARBA00022617"/>
    </source>
</evidence>
<dbReference type="InterPro" id="IPR036396">
    <property type="entry name" value="Cyt_P450_sf"/>
</dbReference>
<dbReference type="GO" id="GO:0005506">
    <property type="term" value="F:iron ion binding"/>
    <property type="evidence" value="ECO:0007669"/>
    <property type="project" value="InterPro"/>
</dbReference>
<keyword evidence="5 9" id="KW-0479">Metal-binding</keyword>
<dbReference type="SUPFAM" id="SSF48264">
    <property type="entry name" value="Cytochrome P450"/>
    <property type="match status" value="1"/>
</dbReference>
<dbReference type="InterPro" id="IPR002401">
    <property type="entry name" value="Cyt_P450_E_grp-I"/>
</dbReference>
<evidence type="ECO:0000256" key="7">
    <source>
        <dbReference type="ARBA" id="ARBA00023004"/>
    </source>
</evidence>
<dbReference type="AlphaFoldDB" id="A0A6A4HGE5"/>
<proteinExistence type="inferred from homology"/>
<dbReference type="GO" id="GO:0004497">
    <property type="term" value="F:monooxygenase activity"/>
    <property type="evidence" value="ECO:0007669"/>
    <property type="project" value="UniProtKB-KW"/>
</dbReference>
<keyword evidence="12" id="KW-1185">Reference proteome</keyword>
<sequence>MEGAALNPAIIIATRGSTRKLPLPPGPKKLPLLGNILDMPSSFQWIKFSQWAEEFDSDILHLEVAGTNYIVLNSYDAATDLLEKRSSIYSGRPHYTMLYDLVGWTGDLLLMQYDNDWKSHRKLFKQEFHPSNSSLYHPHEKKPLHSFLNSLLDAPEEWSKQTRHLMGAIILGVAYGLHVQPKNDPDIEAANKMMDVLTRALLPGAFLVDSFPILKYVPSWFPGASFKRKANSWNAIRHATITPPFMKVKGSYILQKTASAYVVYNVLSIPDPRPDNLSDEEEIIKNTAGTMFEGEVLALSLLLVNLIFYEGGADTGLTALLTFVLAMLCFPHAQREAQEELDTVIGKERLPDHGDEDSLPYVKALMYECFRWETVAPLGKGILRDKKTYGPNAHLFEPKRWLLKVPGQRGWKLNPDMREPTGISFGFGRRVCPGRHMALSSFWLSVSSLLHSFNITPAIDKDGNPIEPKVEYISTLQNRPAPFQCTIKPRSENMRHS</sequence>
<dbReference type="OrthoDB" id="2789670at2759"/>
<dbReference type="GO" id="GO:0020037">
    <property type="term" value="F:heme binding"/>
    <property type="evidence" value="ECO:0007669"/>
    <property type="project" value="InterPro"/>
</dbReference>
<evidence type="ECO:0000256" key="9">
    <source>
        <dbReference type="PIRSR" id="PIRSR602401-1"/>
    </source>
</evidence>
<protein>
    <submittedName>
        <fullName evidence="11">Cytochrome P450</fullName>
    </submittedName>
</protein>
<comment type="pathway">
    <text evidence="2">Secondary metabolite biosynthesis.</text>
</comment>
<keyword evidence="8 10" id="KW-0503">Monooxygenase</keyword>
<reference evidence="11" key="1">
    <citation type="journal article" date="2019" name="Environ. Microbiol.">
        <title>Fungal ecological strategies reflected in gene transcription - a case study of two litter decomposers.</title>
        <authorList>
            <person name="Barbi F."/>
            <person name="Kohler A."/>
            <person name="Barry K."/>
            <person name="Baskaran P."/>
            <person name="Daum C."/>
            <person name="Fauchery L."/>
            <person name="Ihrmark K."/>
            <person name="Kuo A."/>
            <person name="LaButti K."/>
            <person name="Lipzen A."/>
            <person name="Morin E."/>
            <person name="Grigoriev I.V."/>
            <person name="Henrissat B."/>
            <person name="Lindahl B."/>
            <person name="Martin F."/>
        </authorList>
    </citation>
    <scope>NUCLEOTIDE SEQUENCE</scope>
    <source>
        <strain evidence="11">JB14</strain>
    </source>
</reference>
<evidence type="ECO:0000256" key="3">
    <source>
        <dbReference type="ARBA" id="ARBA00010617"/>
    </source>
</evidence>
<organism evidence="11 12">
    <name type="scientific">Gymnopus androsaceus JB14</name>
    <dbReference type="NCBI Taxonomy" id="1447944"/>
    <lineage>
        <taxon>Eukaryota</taxon>
        <taxon>Fungi</taxon>
        <taxon>Dikarya</taxon>
        <taxon>Basidiomycota</taxon>
        <taxon>Agaricomycotina</taxon>
        <taxon>Agaricomycetes</taxon>
        <taxon>Agaricomycetidae</taxon>
        <taxon>Agaricales</taxon>
        <taxon>Marasmiineae</taxon>
        <taxon>Omphalotaceae</taxon>
        <taxon>Gymnopus</taxon>
    </lineage>
</organism>
<evidence type="ECO:0000313" key="12">
    <source>
        <dbReference type="Proteomes" id="UP000799118"/>
    </source>
</evidence>
<dbReference type="PANTHER" id="PTHR46300:SF7">
    <property type="entry name" value="P450, PUTATIVE (EUROFUNG)-RELATED"/>
    <property type="match status" value="1"/>
</dbReference>
<dbReference type="InterPro" id="IPR017972">
    <property type="entry name" value="Cyt_P450_CS"/>
</dbReference>
<feature type="binding site" description="axial binding residue" evidence="9">
    <location>
        <position position="432"/>
    </location>
    <ligand>
        <name>heme</name>
        <dbReference type="ChEBI" id="CHEBI:30413"/>
    </ligand>
    <ligandPart>
        <name>Fe</name>
        <dbReference type="ChEBI" id="CHEBI:18248"/>
    </ligandPart>
</feature>
<evidence type="ECO:0000256" key="10">
    <source>
        <dbReference type="RuleBase" id="RU000461"/>
    </source>
</evidence>
<name>A0A6A4HGE5_9AGAR</name>
<evidence type="ECO:0000256" key="8">
    <source>
        <dbReference type="ARBA" id="ARBA00023033"/>
    </source>
</evidence>
<comment type="cofactor">
    <cofactor evidence="1 9">
        <name>heme</name>
        <dbReference type="ChEBI" id="CHEBI:30413"/>
    </cofactor>
</comment>
<evidence type="ECO:0000256" key="1">
    <source>
        <dbReference type="ARBA" id="ARBA00001971"/>
    </source>
</evidence>
<dbReference type="CDD" id="cd11065">
    <property type="entry name" value="CYP64-like"/>
    <property type="match status" value="1"/>
</dbReference>
<dbReference type="Gene3D" id="1.10.630.10">
    <property type="entry name" value="Cytochrome P450"/>
    <property type="match status" value="1"/>
</dbReference>
<dbReference type="Pfam" id="PF00067">
    <property type="entry name" value="p450"/>
    <property type="match status" value="1"/>
</dbReference>
<keyword evidence="7 9" id="KW-0408">Iron</keyword>
<keyword evidence="6 10" id="KW-0560">Oxidoreductase</keyword>
<evidence type="ECO:0000313" key="11">
    <source>
        <dbReference type="EMBL" id="KAE9397652.1"/>
    </source>
</evidence>
<dbReference type="PROSITE" id="PS00086">
    <property type="entry name" value="CYTOCHROME_P450"/>
    <property type="match status" value="1"/>
</dbReference>
<evidence type="ECO:0000256" key="2">
    <source>
        <dbReference type="ARBA" id="ARBA00005179"/>
    </source>
</evidence>
<dbReference type="InterPro" id="IPR001128">
    <property type="entry name" value="Cyt_P450"/>
</dbReference>
<dbReference type="InterPro" id="IPR050364">
    <property type="entry name" value="Cytochrome_P450_fung"/>
</dbReference>
<dbReference type="PRINTS" id="PR00463">
    <property type="entry name" value="EP450I"/>
</dbReference>